<dbReference type="Gene3D" id="3.40.50.300">
    <property type="entry name" value="P-loop containing nucleotide triphosphate hydrolases"/>
    <property type="match status" value="1"/>
</dbReference>
<sequence>MAQRLGSAAAHRPGPALKAWQAARDAQLARERQRELDAGRRAELERQAALAAQQLRQAEARAAELLREAGADGEETLRRLHRQALRRKELLAELRQEELAVEAWVGELSAEQLDEALQGGSEASFQQRLDDLERSEAELLERMEACREQRSRVRLEIERIEEGGDHAEKLQRVQERKAELMTLVKRWAVLSLSGTLLARTKRLYEQDKQPSVMRRASDYFEEMTAGRFKRIVAPLGEQRVLAERSTGEWVEPAQLSRGTAEQMYLCIRFALVDEVAASGIRMPLMIDDLFVNFDDERLAHGMSLLAAIAKRHQLLLFTCHHHVRDAFIRQFSGDAVIRI</sequence>
<reference evidence="3 4" key="1">
    <citation type="submission" date="2022-12" db="EMBL/GenBank/DDBJ databases">
        <title>Draft genome sequence of Paenibacillus sp. dW9.</title>
        <authorList>
            <person name="Choi E.-W."/>
            <person name="Kim D.-U."/>
        </authorList>
    </citation>
    <scope>NUCLEOTIDE SEQUENCE [LARGE SCALE GENOMIC DNA]</scope>
    <source>
        <strain evidence="4">dW9</strain>
    </source>
</reference>
<organism evidence="3 4">
    <name type="scientific">Paenibacillus gyeongsangnamensis</name>
    <dbReference type="NCBI Taxonomy" id="3388067"/>
    <lineage>
        <taxon>Bacteria</taxon>
        <taxon>Bacillati</taxon>
        <taxon>Bacillota</taxon>
        <taxon>Bacilli</taxon>
        <taxon>Bacillales</taxon>
        <taxon>Paenibacillaceae</taxon>
        <taxon>Paenibacillus</taxon>
    </lineage>
</organism>
<name>A0ABT4QBW7_9BACL</name>
<protein>
    <recommendedName>
        <fullName evidence="5">DNA double-strand break repair Rad50 ATPase</fullName>
    </recommendedName>
</protein>
<evidence type="ECO:0008006" key="5">
    <source>
        <dbReference type="Google" id="ProtNLM"/>
    </source>
</evidence>
<dbReference type="RefSeq" id="WP_269882897.1">
    <property type="nucleotide sequence ID" value="NZ_JAQAGZ010000011.1"/>
</dbReference>
<dbReference type="InterPro" id="IPR027417">
    <property type="entry name" value="P-loop_NTPase"/>
</dbReference>
<feature type="coiled-coil region" evidence="1">
    <location>
        <begin position="122"/>
        <end position="163"/>
    </location>
</feature>
<dbReference type="PANTHER" id="PTHR41259:SF1">
    <property type="entry name" value="DOUBLE-STRAND BREAK REPAIR RAD50 ATPASE, PUTATIVE-RELATED"/>
    <property type="match status" value="1"/>
</dbReference>
<evidence type="ECO:0000256" key="2">
    <source>
        <dbReference type="SAM" id="MobiDB-lite"/>
    </source>
</evidence>
<comment type="caution">
    <text evidence="3">The sequence shown here is derived from an EMBL/GenBank/DDBJ whole genome shotgun (WGS) entry which is preliminary data.</text>
</comment>
<keyword evidence="1" id="KW-0175">Coiled coil</keyword>
<keyword evidence="4" id="KW-1185">Reference proteome</keyword>
<dbReference type="SUPFAM" id="SSF52540">
    <property type="entry name" value="P-loop containing nucleoside triphosphate hydrolases"/>
    <property type="match status" value="1"/>
</dbReference>
<feature type="region of interest" description="Disordered" evidence="2">
    <location>
        <begin position="1"/>
        <end position="24"/>
    </location>
</feature>
<evidence type="ECO:0000313" key="3">
    <source>
        <dbReference type="EMBL" id="MCZ8514383.1"/>
    </source>
</evidence>
<proteinExistence type="predicted"/>
<evidence type="ECO:0000256" key="1">
    <source>
        <dbReference type="SAM" id="Coils"/>
    </source>
</evidence>
<feature type="coiled-coil region" evidence="1">
    <location>
        <begin position="41"/>
        <end position="97"/>
    </location>
</feature>
<gene>
    <name evidence="3" type="ORF">O9H85_18540</name>
</gene>
<dbReference type="PANTHER" id="PTHR41259">
    <property type="entry name" value="DOUBLE-STRAND BREAK REPAIR RAD50 ATPASE, PUTATIVE-RELATED"/>
    <property type="match status" value="1"/>
</dbReference>
<dbReference type="Proteomes" id="UP001527882">
    <property type="component" value="Unassembled WGS sequence"/>
</dbReference>
<dbReference type="EMBL" id="JAQAGZ010000011">
    <property type="protein sequence ID" value="MCZ8514383.1"/>
    <property type="molecule type" value="Genomic_DNA"/>
</dbReference>
<evidence type="ECO:0000313" key="4">
    <source>
        <dbReference type="Proteomes" id="UP001527882"/>
    </source>
</evidence>
<accession>A0ABT4QBW7</accession>